<evidence type="ECO:0000313" key="4">
    <source>
        <dbReference type="Proteomes" id="UP001500187"/>
    </source>
</evidence>
<reference evidence="4" key="1">
    <citation type="journal article" date="2019" name="Int. J. Syst. Evol. Microbiol.">
        <title>The Global Catalogue of Microorganisms (GCM) 10K type strain sequencing project: providing services to taxonomists for standard genome sequencing and annotation.</title>
        <authorList>
            <consortium name="The Broad Institute Genomics Platform"/>
            <consortium name="The Broad Institute Genome Sequencing Center for Infectious Disease"/>
            <person name="Wu L."/>
            <person name="Ma J."/>
        </authorList>
    </citation>
    <scope>NUCLEOTIDE SEQUENCE [LARGE SCALE GENOMIC DNA]</scope>
    <source>
        <strain evidence="4">JCM 18541</strain>
    </source>
</reference>
<dbReference type="PANTHER" id="PTHR43384">
    <property type="entry name" value="SEPTUM SITE-DETERMINING PROTEIN MIND HOMOLOG, CHLOROPLASTIC-RELATED"/>
    <property type="match status" value="1"/>
</dbReference>
<dbReference type="RefSeq" id="WP_345446689.1">
    <property type="nucleotide sequence ID" value="NZ_BAABKP010000004.1"/>
</dbReference>
<dbReference type="PANTHER" id="PTHR43384:SF14">
    <property type="entry name" value="ESX-1 SECRETION-ASSOCIATED PROTEIN ESPI"/>
    <property type="match status" value="1"/>
</dbReference>
<dbReference type="InterPro" id="IPR025669">
    <property type="entry name" value="AAA_dom"/>
</dbReference>
<evidence type="ECO:0000256" key="1">
    <source>
        <dbReference type="SAM" id="MobiDB-lite"/>
    </source>
</evidence>
<proteinExistence type="predicted"/>
<feature type="region of interest" description="Disordered" evidence="1">
    <location>
        <begin position="118"/>
        <end position="162"/>
    </location>
</feature>
<dbReference type="Pfam" id="PF13614">
    <property type="entry name" value="AAA_31"/>
    <property type="match status" value="1"/>
</dbReference>
<dbReference type="EMBL" id="BAABKP010000004">
    <property type="protein sequence ID" value="GAA4798714.1"/>
    <property type="molecule type" value="Genomic_DNA"/>
</dbReference>
<dbReference type="InterPro" id="IPR027417">
    <property type="entry name" value="P-loop_NTPase"/>
</dbReference>
<organism evidence="3 4">
    <name type="scientific">Rothia endophytica</name>
    <dbReference type="NCBI Taxonomy" id="1324766"/>
    <lineage>
        <taxon>Bacteria</taxon>
        <taxon>Bacillati</taxon>
        <taxon>Actinomycetota</taxon>
        <taxon>Actinomycetes</taxon>
        <taxon>Micrococcales</taxon>
        <taxon>Micrococcaceae</taxon>
        <taxon>Rothia</taxon>
    </lineage>
</organism>
<protein>
    <recommendedName>
        <fullName evidence="2">AAA domain-containing protein</fullName>
    </recommendedName>
</protein>
<keyword evidence="4" id="KW-1185">Reference proteome</keyword>
<dbReference type="Gene3D" id="3.40.50.300">
    <property type="entry name" value="P-loop containing nucleotide triphosphate hydrolases"/>
    <property type="match status" value="1"/>
</dbReference>
<gene>
    <name evidence="3" type="ORF">GCM10023352_18140</name>
</gene>
<accession>A0ABP9BST8</accession>
<evidence type="ECO:0000259" key="2">
    <source>
        <dbReference type="Pfam" id="PF13614"/>
    </source>
</evidence>
<dbReference type="SUPFAM" id="SSF52540">
    <property type="entry name" value="P-loop containing nucleoside triphosphate hydrolases"/>
    <property type="match status" value="1"/>
</dbReference>
<name>A0ABP9BST8_9MICC</name>
<evidence type="ECO:0000313" key="3">
    <source>
        <dbReference type="EMBL" id="GAA4798714.1"/>
    </source>
</evidence>
<sequence>MNTAHITTKTLTLELEGTTYTENITDKETGRKRLLGLIQEKAAATGSTDIAVHVQGEEPIGLRYASGKVSKIDVPQQAAQPAVKEPQAEPVEPIAPIDLDEMDDDALDMPVLEGRTMREEAAETKASEPVSPAPVAAPQPTAVSRPSVAAHAATNTSKPTAEQFYTAKPTTAEEPARQGWRGMLNSFGLSLAPSNEELSERKARREIQRGLKSHKTIMVANLKGGAGKTTVAYLLSSVLGRVRGGTVLAWDNNENRGTLAYRSPVEANTTNTAIDLLHEMSFFENSGQTAELINFVRPQGENKFDLLASQHQGSDKPVINGEGFISLHNLLRSFYRMMIIDTGNASNASTWQAAAATADEMVIVCSNAEDSAQTAAETIDALIKKGYQEKVENSVAVIIDSAKNKDRTKAKVDKERLERIQNHLAQHVRAVHVLPWETSLENGGAIDWDKLTPKTHRALIEVSASVVAGL</sequence>
<feature type="domain" description="AAA" evidence="2">
    <location>
        <begin position="215"/>
        <end position="385"/>
    </location>
</feature>
<comment type="caution">
    <text evidence="3">The sequence shown here is derived from an EMBL/GenBank/DDBJ whole genome shotgun (WGS) entry which is preliminary data.</text>
</comment>
<dbReference type="Proteomes" id="UP001500187">
    <property type="component" value="Unassembled WGS sequence"/>
</dbReference>
<dbReference type="InterPro" id="IPR050625">
    <property type="entry name" value="ParA/MinD_ATPase"/>
</dbReference>